<evidence type="ECO:0000256" key="1">
    <source>
        <dbReference type="SAM" id="Coils"/>
    </source>
</evidence>
<feature type="coiled-coil region" evidence="1">
    <location>
        <begin position="72"/>
        <end position="120"/>
    </location>
</feature>
<sequence length="136" mass="15284">MAIESGQKQVQVVAESSEVLAKLTSTMENFNVALSNFKGTSELQASNKQALDDIIDSSRNMVKDVNRLVELNTKLNSELDKQGQQATRIERKVETFMENIKRLEEKVAYKDREIEVLRREIKSQPQPISGSGCAIV</sequence>
<reference evidence="3 4" key="1">
    <citation type="submission" date="2024-08" db="EMBL/GenBank/DDBJ databases">
        <authorList>
            <person name="Cucini C."/>
            <person name="Frati F."/>
        </authorList>
    </citation>
    <scope>NUCLEOTIDE SEQUENCE [LARGE SCALE GENOMIC DNA]</scope>
</reference>
<dbReference type="Gene3D" id="1.20.5.110">
    <property type="match status" value="1"/>
</dbReference>
<name>A0ABP1S5S7_9HEXA</name>
<dbReference type="Proteomes" id="UP001642540">
    <property type="component" value="Unassembled WGS sequence"/>
</dbReference>
<evidence type="ECO:0000259" key="2">
    <source>
        <dbReference type="PROSITE" id="PS50192"/>
    </source>
</evidence>
<comment type="caution">
    <text evidence="3">The sequence shown here is derived from an EMBL/GenBank/DDBJ whole genome shotgun (WGS) entry which is preliminary data.</text>
</comment>
<proteinExistence type="predicted"/>
<dbReference type="InterPro" id="IPR000727">
    <property type="entry name" value="T_SNARE_dom"/>
</dbReference>
<dbReference type="SUPFAM" id="SSF58038">
    <property type="entry name" value="SNARE fusion complex"/>
    <property type="match status" value="1"/>
</dbReference>
<accession>A0ABP1S5S7</accession>
<dbReference type="EMBL" id="CAXLJM020000160">
    <property type="protein sequence ID" value="CAL8143906.1"/>
    <property type="molecule type" value="Genomic_DNA"/>
</dbReference>
<feature type="domain" description="T-SNARE coiled-coil homology" evidence="2">
    <location>
        <begin position="48"/>
        <end position="110"/>
    </location>
</feature>
<gene>
    <name evidence="3" type="ORF">ODALV1_LOCUS29990</name>
</gene>
<keyword evidence="4" id="KW-1185">Reference proteome</keyword>
<organism evidence="3 4">
    <name type="scientific">Orchesella dallaii</name>
    <dbReference type="NCBI Taxonomy" id="48710"/>
    <lineage>
        <taxon>Eukaryota</taxon>
        <taxon>Metazoa</taxon>
        <taxon>Ecdysozoa</taxon>
        <taxon>Arthropoda</taxon>
        <taxon>Hexapoda</taxon>
        <taxon>Collembola</taxon>
        <taxon>Entomobryomorpha</taxon>
        <taxon>Entomobryoidea</taxon>
        <taxon>Orchesellidae</taxon>
        <taxon>Orchesellinae</taxon>
        <taxon>Orchesella</taxon>
    </lineage>
</organism>
<dbReference type="PROSITE" id="PS50192">
    <property type="entry name" value="T_SNARE"/>
    <property type="match status" value="1"/>
</dbReference>
<keyword evidence="1" id="KW-0175">Coiled coil</keyword>
<evidence type="ECO:0000313" key="4">
    <source>
        <dbReference type="Proteomes" id="UP001642540"/>
    </source>
</evidence>
<evidence type="ECO:0000313" key="3">
    <source>
        <dbReference type="EMBL" id="CAL8143906.1"/>
    </source>
</evidence>
<protein>
    <recommendedName>
        <fullName evidence="2">t-SNARE coiled-coil homology domain-containing protein</fullName>
    </recommendedName>
</protein>